<name>A0AAV4NQV0_CAEEX</name>
<comment type="caution">
    <text evidence="1">The sequence shown here is derived from an EMBL/GenBank/DDBJ whole genome shotgun (WGS) entry which is preliminary data.</text>
</comment>
<reference evidence="1 2" key="1">
    <citation type="submission" date="2021-06" db="EMBL/GenBank/DDBJ databases">
        <title>Caerostris extrusa draft genome.</title>
        <authorList>
            <person name="Kono N."/>
            <person name="Arakawa K."/>
        </authorList>
    </citation>
    <scope>NUCLEOTIDE SEQUENCE [LARGE SCALE GENOMIC DNA]</scope>
</reference>
<accession>A0AAV4NQV0</accession>
<dbReference type="AlphaFoldDB" id="A0AAV4NQV0"/>
<protein>
    <submittedName>
        <fullName evidence="1">Uncharacterized protein</fullName>
    </submittedName>
</protein>
<dbReference type="EMBL" id="BPLR01003654">
    <property type="protein sequence ID" value="GIX87136.1"/>
    <property type="molecule type" value="Genomic_DNA"/>
</dbReference>
<gene>
    <name evidence="1" type="ORF">CEXT_767361</name>
</gene>
<proteinExistence type="predicted"/>
<keyword evidence="2" id="KW-1185">Reference proteome</keyword>
<sequence>MISILCSDQGQWLRNPMTSLPSSGDSPFAINKNAFTAVQIQTDNEDGNSRSIVSECPRTEHHGQWLRNPMTSLPSSGMRDSLFAINKNAFTAVQIQTDNEDGNSRSIVSECPRTERLRFRPFHSLICLRGHFKRGEHNACKTLIILLMAYSSAEFPEKLI</sequence>
<dbReference type="Proteomes" id="UP001054945">
    <property type="component" value="Unassembled WGS sequence"/>
</dbReference>
<evidence type="ECO:0000313" key="2">
    <source>
        <dbReference type="Proteomes" id="UP001054945"/>
    </source>
</evidence>
<organism evidence="1 2">
    <name type="scientific">Caerostris extrusa</name>
    <name type="common">Bark spider</name>
    <name type="synonym">Caerostris bankana</name>
    <dbReference type="NCBI Taxonomy" id="172846"/>
    <lineage>
        <taxon>Eukaryota</taxon>
        <taxon>Metazoa</taxon>
        <taxon>Ecdysozoa</taxon>
        <taxon>Arthropoda</taxon>
        <taxon>Chelicerata</taxon>
        <taxon>Arachnida</taxon>
        <taxon>Araneae</taxon>
        <taxon>Araneomorphae</taxon>
        <taxon>Entelegynae</taxon>
        <taxon>Araneoidea</taxon>
        <taxon>Araneidae</taxon>
        <taxon>Caerostris</taxon>
    </lineage>
</organism>
<evidence type="ECO:0000313" key="1">
    <source>
        <dbReference type="EMBL" id="GIX87136.1"/>
    </source>
</evidence>